<accession>A0A914E4Y5</accession>
<evidence type="ECO:0000256" key="6">
    <source>
        <dbReference type="ARBA" id="ARBA00022692"/>
    </source>
</evidence>
<comment type="similarity">
    <text evidence="11">Belongs to the chitin synthase family. Class IV subfamily.</text>
</comment>
<dbReference type="WBParaSite" id="ACRNAN_scaffold562.g15869.t1">
    <property type="protein sequence ID" value="ACRNAN_scaffold562.g15869.t1"/>
    <property type="gene ID" value="ACRNAN_scaffold562.g15869"/>
</dbReference>
<feature type="transmembrane region" description="Helical" evidence="14">
    <location>
        <begin position="1074"/>
        <end position="1094"/>
    </location>
</feature>
<dbReference type="CDD" id="cd04190">
    <property type="entry name" value="Chitin_synth_C"/>
    <property type="match status" value="1"/>
</dbReference>
<keyword evidence="10" id="KW-0325">Glycoprotein</keyword>
<name>A0A914E4Y5_9BILA</name>
<dbReference type="Pfam" id="PF03142">
    <property type="entry name" value="Chitin_synth_2"/>
    <property type="match status" value="1"/>
</dbReference>
<feature type="compositionally biased region" description="Acidic residues" evidence="13">
    <location>
        <begin position="428"/>
        <end position="437"/>
    </location>
</feature>
<feature type="transmembrane region" description="Helical" evidence="14">
    <location>
        <begin position="254"/>
        <end position="275"/>
    </location>
</feature>
<feature type="compositionally biased region" description="Acidic residues" evidence="13">
    <location>
        <begin position="1296"/>
        <end position="1307"/>
    </location>
</feature>
<organism evidence="16 17">
    <name type="scientific">Acrobeloides nanus</name>
    <dbReference type="NCBI Taxonomy" id="290746"/>
    <lineage>
        <taxon>Eukaryota</taxon>
        <taxon>Metazoa</taxon>
        <taxon>Ecdysozoa</taxon>
        <taxon>Nematoda</taxon>
        <taxon>Chromadorea</taxon>
        <taxon>Rhabditida</taxon>
        <taxon>Tylenchina</taxon>
        <taxon>Cephalobomorpha</taxon>
        <taxon>Cephaloboidea</taxon>
        <taxon>Cephalobidae</taxon>
        <taxon>Acrobeloides</taxon>
    </lineage>
</organism>
<keyword evidence="5" id="KW-0808">Transferase</keyword>
<feature type="compositionally biased region" description="Polar residues" evidence="13">
    <location>
        <begin position="1611"/>
        <end position="1621"/>
    </location>
</feature>
<feature type="transmembrane region" description="Helical" evidence="14">
    <location>
        <begin position="1100"/>
        <end position="1122"/>
    </location>
</feature>
<feature type="transmembrane region" description="Helical" evidence="14">
    <location>
        <begin position="287"/>
        <end position="312"/>
    </location>
</feature>
<evidence type="ECO:0000259" key="15">
    <source>
        <dbReference type="Pfam" id="PF23000"/>
    </source>
</evidence>
<feature type="transmembrane region" description="Helical" evidence="14">
    <location>
        <begin position="1036"/>
        <end position="1062"/>
    </location>
</feature>
<keyword evidence="3" id="KW-1003">Cell membrane</keyword>
<evidence type="ECO:0000256" key="14">
    <source>
        <dbReference type="SAM" id="Phobius"/>
    </source>
</evidence>
<evidence type="ECO:0000313" key="17">
    <source>
        <dbReference type="WBParaSite" id="ACRNAN_scaffold562.g15869.t1"/>
    </source>
</evidence>
<evidence type="ECO:0000256" key="11">
    <source>
        <dbReference type="ARBA" id="ARBA00046329"/>
    </source>
</evidence>
<feature type="region of interest" description="Disordered" evidence="13">
    <location>
        <begin position="1273"/>
        <end position="1315"/>
    </location>
</feature>
<sequence>MNTLDSEEAAYLRLGGGSMDSRSEQCYTIAANKSDITMGENRPDGRKSPHHMRFSAVSHDAPLDESTSVGTEARSWDIFRLLPPPPDNIGKGFWHDASLQLLKISTFFILFLLTLGSAVVAKSSFFLMTSAIGYGGRNMTICTDKIPEAKINTVFISNKHVAKWVWGLYMALCVPELICFIRCFHRTLFRNVKRPSALQFFTVLLVESLHAFGVGMLVFHVLPDLPAETGAMISNALCMVPSVLSIFSRKAAKMTLILIIFDVAAAASQSSGFWAWPVLVPEIRKHVLVICVSLCLISLAWWQNFVHTNSFLPPIRRLGAFANCLSERRSKTYVVVSLWKCMIYLFCLFYFLSPRMKFDEIMQRDPFGEKLITITAKNLNSTQINHFLQRMHEFETPPDPRQSKNKVFGSEELEEKPRIPTTKKPWNPDDDEAIDAGEYEKPEKAKKVDPNPVKRNRREVVEEEEEVISAYQVYDDYVELNQFTSPYDALWIALIQIGSVIICYHSSKFACKVMMQRMGFALPIALAVPATVAFLSTTCEQRMKDPCHMTGILTKELFWQCPAESIGMWDFYFWMSPQTWIWLTWLVSQLWVTIHLWTPKHERLARSEKLFILSYYNGAFVDQSLAFNRRRDDKAKIKAEDLELESEESSQTYETIGPGQIPKPPPSVCSVSSSKIESGLIRDVASSADAITKIYACATMWHETPHEMTCMLKSIFRLDEDQCARRNAQKYLKVIDPDYYEFEAHIFFDDAFDLNDYGEPVVNKFVKQLVEKIDEAASAVHQTQMRLKSPKKAITPYGGRISYVLPGKNRLTIHLKDKNKIRHRKRWSQVMYLYYLLGYRLMMKVMDQARKEIIAENTFILTLDGDVDFSPQCVHLLVDLMKKNRRLGAACGRIHPRGSGLMIWYQKFEYAVGHWLQKATEHMVGCVLCSPGCFSLFRSYALMDDNVTRKYASKSEKPVDYVQYDQGEDRWLCTLLLQRGYRVEYCAASDALTFAPEGFNEFFNQRRRWIPSTLANIIDLLKDYKNVITVNESISIWYIVYQLVMLISSILGPGTIFLMVVGAISISFNIDTKLALLVVMLPVLTFCIICLVGNPSTQLVCAQIVGALFAMLMTAVIVGTSLQIQKDGIMSPHSIFLFAVIGSFTTAAILHPLEFTCIIPGILYFLAIPCMYMLLPIYSICNLNTVTWGTREDPAAAKADNRQKSTHVELIESGLGNEVDGDLSIGCGSGCRILCCLKPDRMETSPQIWKLNEGLKEISRKLENIERKAGGGVAASFRGGHSGGMPSGGSDKWNDNDEDDQAELDDDRELRQQSQAAMRNRKYKRICSETWLQDPALKRAERDYLDADEEHFWLEMIDKYLQPIAIDPKEQERIRKGLTDLRNKVCSAFFMVNVVFIIIVSVLQMQKDCLHIEWPLGPKFNHTIIPCNSDNRQEIWVMTRLQLEPIGLVFLVFFMSILIIQFFAMLMHRFGTLAHIIASTELFCFRKPLDRLSEDELVVQNAVEIARELQAIRGVDEVEDLPTQEERGISRRRVVQNLETSRRSMMKRRTETLDAAFKKRFFALSSADANDDNSIGFASREKRLTLKKGTIRALEQRRDSLFGTIDKKDNPYNSASDNENLGTRGPAQRRLERIFNQQDSVCNKIYPAEKPESRF</sequence>
<dbReference type="Pfam" id="PF23000">
    <property type="entry name" value="ChitinSynthase_IV_N"/>
    <property type="match status" value="1"/>
</dbReference>
<keyword evidence="8" id="KW-0175">Coiled coil</keyword>
<evidence type="ECO:0000256" key="5">
    <source>
        <dbReference type="ARBA" id="ARBA00022679"/>
    </source>
</evidence>
<proteinExistence type="inferred from homology"/>
<evidence type="ECO:0000256" key="8">
    <source>
        <dbReference type="ARBA" id="ARBA00023054"/>
    </source>
</evidence>
<dbReference type="GO" id="GO:0006031">
    <property type="term" value="P:chitin biosynthetic process"/>
    <property type="evidence" value="ECO:0007669"/>
    <property type="project" value="TreeGrafter"/>
</dbReference>
<evidence type="ECO:0000256" key="9">
    <source>
        <dbReference type="ARBA" id="ARBA00023136"/>
    </source>
</evidence>
<feature type="transmembrane region" description="Helical" evidence="14">
    <location>
        <begin position="229"/>
        <end position="247"/>
    </location>
</feature>
<keyword evidence="9 14" id="KW-0472">Membrane</keyword>
<dbReference type="InterPro" id="IPR055120">
    <property type="entry name" value="Chs-1/2_IV_N"/>
</dbReference>
<dbReference type="Proteomes" id="UP000887540">
    <property type="component" value="Unplaced"/>
</dbReference>
<keyword evidence="4" id="KW-0328">Glycosyltransferase</keyword>
<evidence type="ECO:0000256" key="4">
    <source>
        <dbReference type="ARBA" id="ARBA00022676"/>
    </source>
</evidence>
<dbReference type="InterPro" id="IPR029044">
    <property type="entry name" value="Nucleotide-diphossugar_trans"/>
</dbReference>
<evidence type="ECO:0000256" key="7">
    <source>
        <dbReference type="ARBA" id="ARBA00022989"/>
    </source>
</evidence>
<evidence type="ECO:0000256" key="2">
    <source>
        <dbReference type="ARBA" id="ARBA00012543"/>
    </source>
</evidence>
<feature type="compositionally biased region" description="Basic and acidic residues" evidence="13">
    <location>
        <begin position="438"/>
        <end position="449"/>
    </location>
</feature>
<feature type="region of interest" description="Disordered" evidence="13">
    <location>
        <begin position="1602"/>
        <end position="1625"/>
    </location>
</feature>
<feature type="transmembrane region" description="Helical" evidence="14">
    <location>
        <begin position="1134"/>
        <end position="1153"/>
    </location>
</feature>
<dbReference type="FunFam" id="3.90.550.10:FF:000139">
    <property type="entry name" value="Chitin synthase 8"/>
    <property type="match status" value="1"/>
</dbReference>
<dbReference type="PANTHER" id="PTHR22914:SF42">
    <property type="entry name" value="CHITIN SYNTHASE"/>
    <property type="match status" value="1"/>
</dbReference>
<keyword evidence="6 14" id="KW-0812">Transmembrane</keyword>
<keyword evidence="7 14" id="KW-1133">Transmembrane helix</keyword>
<evidence type="ECO:0000256" key="10">
    <source>
        <dbReference type="ARBA" id="ARBA00023180"/>
    </source>
</evidence>
<evidence type="ECO:0000256" key="3">
    <source>
        <dbReference type="ARBA" id="ARBA00022475"/>
    </source>
</evidence>
<feature type="transmembrane region" description="Helical" evidence="14">
    <location>
        <begin position="197"/>
        <end position="223"/>
    </location>
</feature>
<feature type="transmembrane region" description="Helical" evidence="14">
    <location>
        <begin position="1446"/>
        <end position="1466"/>
    </location>
</feature>
<dbReference type="GO" id="GO:0005886">
    <property type="term" value="C:plasma membrane"/>
    <property type="evidence" value="ECO:0007669"/>
    <property type="project" value="UniProtKB-SubCell"/>
</dbReference>
<dbReference type="PANTHER" id="PTHR22914">
    <property type="entry name" value="CHITIN SYNTHASE"/>
    <property type="match status" value="1"/>
</dbReference>
<reference evidence="17" key="1">
    <citation type="submission" date="2022-11" db="UniProtKB">
        <authorList>
            <consortium name="WormBaseParasite"/>
        </authorList>
    </citation>
    <scope>IDENTIFICATION</scope>
</reference>
<keyword evidence="16" id="KW-1185">Reference proteome</keyword>
<feature type="transmembrane region" description="Helical" evidence="14">
    <location>
        <begin position="101"/>
        <end position="121"/>
    </location>
</feature>
<feature type="region of interest" description="Disordered" evidence="13">
    <location>
        <begin position="395"/>
        <end position="452"/>
    </location>
</feature>
<evidence type="ECO:0000256" key="1">
    <source>
        <dbReference type="ARBA" id="ARBA00004651"/>
    </source>
</evidence>
<dbReference type="InterPro" id="IPR004835">
    <property type="entry name" value="Chitin_synth"/>
</dbReference>
<comment type="catalytic activity">
    <reaction evidence="12">
        <text>[(1-&gt;4)-N-acetyl-beta-D-glucosaminyl](n) + UDP-N-acetyl-alpha-D-glucosamine = [(1-&gt;4)-N-acetyl-beta-D-glucosaminyl](n+1) + UDP + H(+)</text>
        <dbReference type="Rhea" id="RHEA:16637"/>
        <dbReference type="Rhea" id="RHEA-COMP:9593"/>
        <dbReference type="Rhea" id="RHEA-COMP:9595"/>
        <dbReference type="ChEBI" id="CHEBI:15378"/>
        <dbReference type="ChEBI" id="CHEBI:17029"/>
        <dbReference type="ChEBI" id="CHEBI:57705"/>
        <dbReference type="ChEBI" id="CHEBI:58223"/>
        <dbReference type="EC" id="2.4.1.16"/>
    </reaction>
</comment>
<dbReference type="GO" id="GO:0004100">
    <property type="term" value="F:chitin synthase activity"/>
    <property type="evidence" value="ECO:0007669"/>
    <property type="project" value="UniProtKB-EC"/>
</dbReference>
<feature type="transmembrane region" description="Helical" evidence="14">
    <location>
        <begin position="1159"/>
        <end position="1181"/>
    </location>
</feature>
<evidence type="ECO:0000256" key="13">
    <source>
        <dbReference type="SAM" id="MobiDB-lite"/>
    </source>
</evidence>
<feature type="transmembrane region" description="Helical" evidence="14">
    <location>
        <begin position="164"/>
        <end position="185"/>
    </location>
</feature>
<feature type="transmembrane region" description="Helical" evidence="14">
    <location>
        <begin position="333"/>
        <end position="352"/>
    </location>
</feature>
<protein>
    <recommendedName>
        <fullName evidence="2">chitin synthase</fullName>
        <ecNumber evidence="2">2.4.1.16</ecNumber>
    </recommendedName>
</protein>
<comment type="subcellular location">
    <subcellularLocation>
        <location evidence="1">Cell membrane</location>
        <topology evidence="1">Multi-pass membrane protein</topology>
    </subcellularLocation>
</comment>
<feature type="transmembrane region" description="Helical" evidence="14">
    <location>
        <begin position="1385"/>
        <end position="1405"/>
    </location>
</feature>
<evidence type="ECO:0000256" key="12">
    <source>
        <dbReference type="ARBA" id="ARBA00048014"/>
    </source>
</evidence>
<dbReference type="SUPFAM" id="SSF53448">
    <property type="entry name" value="Nucleotide-diphospho-sugar transferases"/>
    <property type="match status" value="1"/>
</dbReference>
<feature type="domain" description="Chitin synthase chs-1/2 N-terminal putative transporter" evidence="15">
    <location>
        <begin position="94"/>
        <end position="346"/>
    </location>
</feature>
<evidence type="ECO:0000313" key="16">
    <source>
        <dbReference type="Proteomes" id="UP000887540"/>
    </source>
</evidence>
<dbReference type="EC" id="2.4.1.16" evidence="2"/>